<protein>
    <submittedName>
        <fullName evidence="1">Uncharacterized protein</fullName>
    </submittedName>
</protein>
<accession>A0A514A8J2</accession>
<gene>
    <name evidence="1" type="primary">101</name>
    <name evidence="1" type="ORF">KYLE_105</name>
</gene>
<reference evidence="1 2" key="1">
    <citation type="submission" date="2019-06" db="EMBL/GenBank/DDBJ databases">
        <authorList>
            <person name="Fakulujo A."/>
            <person name="Fiaz D."/>
            <person name="Garg S."/>
            <person name="Gordon G."/>
            <person name="Haider Z."/>
            <person name="Hale A."/>
            <person name="Hodges K."/>
            <person name="Jacob L."/>
            <person name="Kandil F."/>
            <person name="Kincaid V."/>
            <person name="Melchor-Guerra M."/>
            <person name="Morrelli A."/>
            <person name="Morris R."/>
            <person name="Nawaz M."/>
            <person name="Nguyen N."/>
            <person name="Omair A."/>
            <person name="Pray J."/>
            <person name="Saleem H."/>
            <person name="Saravane K."/>
            <person name="Sharma A."/>
            <person name="Singh A."/>
            <person name="Walston M."/>
            <person name="Zaman H."/>
            <person name="Puthuveetil N."/>
            <person name="Do L."/>
            <person name="Islam N."/>
            <person name="Johnson A."/>
        </authorList>
    </citation>
    <scope>NUCLEOTIDE SEQUENCE [LARGE SCALE GENOMIC DNA]</scope>
</reference>
<dbReference type="GeneID" id="55620368"/>
<dbReference type="KEGG" id="vg:55620368"/>
<evidence type="ECO:0000313" key="2">
    <source>
        <dbReference type="Proteomes" id="UP000319711"/>
    </source>
</evidence>
<sequence length="184" mass="21229">MNNVKTEVFKESGIIKFTHENWDSAKYLLLREVYAITERKPYLRPSEEELEKMTSNERFWAASRLYDPACDVICDVHTKERKTELSLFLTREAADTLVAEWRAVNTPEQVGTVRKAIEPKISHSYSELWANMVNGDKASARFVAYDVEEEGDVVRFAFVRGGRKAEVHKDEIALQKPWNKEGGE</sequence>
<evidence type="ECO:0000313" key="1">
    <source>
        <dbReference type="EMBL" id="QDH49593.1"/>
    </source>
</evidence>
<dbReference type="Proteomes" id="UP000319711">
    <property type="component" value="Segment"/>
</dbReference>
<name>A0A514A8J2_9CAUD</name>
<dbReference type="RefSeq" id="YP_009849937.1">
    <property type="nucleotide sequence ID" value="NC_048796.1"/>
</dbReference>
<keyword evidence="2" id="KW-1185">Reference proteome</keyword>
<dbReference type="EMBL" id="MN038177">
    <property type="protein sequence ID" value="QDH49593.1"/>
    <property type="molecule type" value="Genomic_DNA"/>
</dbReference>
<proteinExistence type="predicted"/>
<organism evidence="1 2">
    <name type="scientific">Pantoea phage Kyle</name>
    <dbReference type="NCBI Taxonomy" id="2589665"/>
    <lineage>
        <taxon>Viruses</taxon>
        <taxon>Duplodnaviria</taxon>
        <taxon>Heunggongvirae</taxon>
        <taxon>Uroviricota</taxon>
        <taxon>Caudoviricetes</taxon>
        <taxon>Lindbergviridae</taxon>
        <taxon>Kylevirus</taxon>
        <taxon>Kylevirus kyle</taxon>
    </lineage>
</organism>